<dbReference type="PANTHER" id="PTHR21529">
    <property type="entry name" value="MAMMARY TURMOR VIRUS RECEPTOR HOMOLOG 1, 2 MTVR1, 2"/>
    <property type="match status" value="1"/>
</dbReference>
<dbReference type="InterPro" id="IPR014016">
    <property type="entry name" value="UvrD-like_ATP-bd"/>
</dbReference>
<evidence type="ECO:0000313" key="8">
    <source>
        <dbReference type="Proteomes" id="UP000565441"/>
    </source>
</evidence>
<comment type="caution">
    <text evidence="7">The sequence shown here is derived from an EMBL/GenBank/DDBJ whole genome shotgun (WGS) entry which is preliminary data.</text>
</comment>
<dbReference type="SUPFAM" id="SSF52540">
    <property type="entry name" value="P-loop containing nucleoside triphosphate hydrolases"/>
    <property type="match status" value="1"/>
</dbReference>
<dbReference type="InterPro" id="IPR039904">
    <property type="entry name" value="TRANK1"/>
</dbReference>
<evidence type="ECO:0000256" key="1">
    <source>
        <dbReference type="ARBA" id="ARBA00022741"/>
    </source>
</evidence>
<evidence type="ECO:0000256" key="5">
    <source>
        <dbReference type="PROSITE-ProRule" id="PRU00560"/>
    </source>
</evidence>
<organism evidence="7 8">
    <name type="scientific">Tricholomella constricta</name>
    <dbReference type="NCBI Taxonomy" id="117010"/>
    <lineage>
        <taxon>Eukaryota</taxon>
        <taxon>Fungi</taxon>
        <taxon>Dikarya</taxon>
        <taxon>Basidiomycota</taxon>
        <taxon>Agaricomycotina</taxon>
        <taxon>Agaricomycetes</taxon>
        <taxon>Agaricomycetidae</taxon>
        <taxon>Agaricales</taxon>
        <taxon>Tricholomatineae</taxon>
        <taxon>Lyophyllaceae</taxon>
        <taxon>Tricholomella</taxon>
    </lineage>
</organism>
<gene>
    <name evidence="7" type="ORF">D9615_006447</name>
</gene>
<keyword evidence="3 5" id="KW-0347">Helicase</keyword>
<evidence type="ECO:0000256" key="2">
    <source>
        <dbReference type="ARBA" id="ARBA00022801"/>
    </source>
</evidence>
<dbReference type="GO" id="GO:0005524">
    <property type="term" value="F:ATP binding"/>
    <property type="evidence" value="ECO:0007669"/>
    <property type="project" value="UniProtKB-UniRule"/>
</dbReference>
<reference evidence="7 8" key="1">
    <citation type="journal article" date="2020" name="ISME J.">
        <title>Uncovering the hidden diversity of litter-decomposition mechanisms in mushroom-forming fungi.</title>
        <authorList>
            <person name="Floudas D."/>
            <person name="Bentzer J."/>
            <person name="Ahren D."/>
            <person name="Johansson T."/>
            <person name="Persson P."/>
            <person name="Tunlid A."/>
        </authorList>
    </citation>
    <scope>NUCLEOTIDE SEQUENCE [LARGE SCALE GENOMIC DNA]</scope>
    <source>
        <strain evidence="7 8">CBS 661.87</strain>
    </source>
</reference>
<protein>
    <recommendedName>
        <fullName evidence="6">UvrD-like helicase ATP-binding domain-containing protein</fullName>
    </recommendedName>
</protein>
<dbReference type="PROSITE" id="PS51198">
    <property type="entry name" value="UVRD_HELICASE_ATP_BIND"/>
    <property type="match status" value="1"/>
</dbReference>
<dbReference type="InterPro" id="IPR014017">
    <property type="entry name" value="DNA_helicase_UvrD-like_C"/>
</dbReference>
<dbReference type="Proteomes" id="UP000565441">
    <property type="component" value="Unassembled WGS sequence"/>
</dbReference>
<evidence type="ECO:0000259" key="6">
    <source>
        <dbReference type="PROSITE" id="PS51198"/>
    </source>
</evidence>
<evidence type="ECO:0000256" key="4">
    <source>
        <dbReference type="ARBA" id="ARBA00022840"/>
    </source>
</evidence>
<dbReference type="Pfam" id="PF00580">
    <property type="entry name" value="UvrD-helicase"/>
    <property type="match status" value="1"/>
</dbReference>
<sequence length="2151" mass="244268">MRALMLPRNQACYDDLFNPSSSTSPGDVASALAELESVLNENNFSCVVEDLLDQPLLVELVLSRISDTPLNKWIIESFPTTSSAYSTSLASKLLLRLSTFFIFQPSFGCRSIDGLISRYHRGVDATPKLLAALSTMASGNVDVENDMEEDYDAMSNFFKVKAKKTNKRSRQVNNRLMTSKQLQDAKLLADFSIPIPYDSYEADISTSKILADAKLMLQFYLETLRTPEIVDSVQRAFIPPNEVESHSEVKANVTQMSCEKKAEAQVPSAYPMVQPMKSALYFNNAEGFGEWRILISTRADGDLREARRKDRKRFAIIIKKIKELSNGHFSDDNHKRLNGPNTDVPIFEAKMTRDTRLVYQVDSVLEYDSHVEWQVLRIFGIYTHAQLDNRLWDSIGRHLGTKGKEYKRRCIHRERPINSGDNVILPASFPPLKAEVLSNPIGMDLPPDDLEHIHSLLVLEKYLTFSQVIDLLSAYKELLRSILADLDVAFPFQVSPQEKEIIEHPNSCYVLGRSGTGKTTTMLFKMLWIERTFQMNAQDMTKPRQIFVTKSRVLAGKVEEYFLKLLESLKAASQSPQELKRLVQAKKAQSKEVNLVDIDDDNDWRSDLPVKFSELQGSHFPLFITFDRLCELIEADFDFCERAYGINETKQPRTFVTYDLFLNNYWPHFSQPLVKGLDPALVFSEVIGIVKGSEEAIASGGYLDRQKYEDLSERTQSTFATQRSAIYSIFEAYQSRKRQQGHFDAADRTHGILRVLEHRGVIGRKIDQLYVDEAQDNLLIDALLLRSLSRNADGLFWAGDTAQTISVGSSFRFDDLKAFLFRIEKRRLENKSRSGAVYRPQNPPKTFQLATNYRSHAGIVNCAHSVIELITRFWPYSIDTLAPEKGIVDGLKPVFLNGWDTDNVRYEQFLFGASGSHIEFGAQQCILVRDELARQKLQEQVGDIGLVMTLYESKGLEFNDVLLFNFFEDSTLELSQWRLLLSASDDITTTAVAAPHFDTTRHAGVCAELKFLYVAITRARKNLWIADQSTKGEPMRTFWSTRDQIHNCTPGTDMPRLAVSSSAEEWATKGKELFERKKFLQAKHCYERAQMYPEMAISNAYYLRDQARKAPSGDLRRIKDLRHSAFMTAAESFVALARDAVKNRLIYLRTAAECFEAGAENLRAANTYVDAREYNTAAKLFRKLGLFDEAVAVVKANEEHMQSDVVESIKDVARLYYFREDKLQKARELFSTDEEELEYLEDLDLDIARAEVLASLGRLVEAAELHLSEGRTLDAIPLFLKDNSSSSIRRASQCILQEFWLNLFFGISPIKSPAVLQLLDWSSSFQKDLLHSSDYNEILMFRAIIAHEKHVLAELGKSFLATNIPAAALCLYHFFRGFPLVTAMTTQELAEVLHLFLDYIRLLYEFTFQVDPCFASSVAQLFGIRRTGGDEFLVPVGTFLHHSAEHFWPSKQSTDLGTSLTGWELRQIFRLALCDYLRQRISEQSEHCRNAPQFSPCLTSIAFGYCNRISCPQEHTPASALSIEWYNARVRISLQQVLIFQILHFFYDALNPPFYYLGTSSLLDLDLIPEFQKGIYIIKDWLRGLAYNFDYFRLPQTQFLTYLIRSSSLGITYDSREASKYLYSSPYLHAPAKPAQYMRSPGNHFMLPDLINSLDGGGQGGASISAGIISFKHILAEKLPINISVLCDFIEHLCASLVISERLRQQGTFHGLTLPRSWLLRHIKEPEKAKAKDTNLKNLLIHQMPDLLESIYSGVGAGYLLFENSNISSIPGVRGIFIARICRALCLLGYNINNAQLRFNILRTTTSLRRVERRFPLLYRQFTSAQRWDQLVRALRNMLPGPLADELVQIHYIERGPLPSKAVPGVRLLSYAAHEDLYRLLGNVTLSSLADDDRQQHEELEPILLVNGHTDVQNLETNDTFGIGEMEDADDVEIMDLDGLSNEFPDVPNISPSDLPMVQPPTDEERHAASIIQGAYKRALLRRRQVARTGLAALRSRKFSVCLEAAQSLAWNERSSYRLLFLGPLPHILLCLDIAHSAALTHKKKMKKHLLSDSHEKLESLGPRLTELGKLSKSILRLQKTLEPASDIHSRRDAVGLRRSVQESAEVLRNLPFTTPEDLHPDLDLAFKGIVAIKQPPKAPRKPSLVCEEDL</sequence>
<dbReference type="GO" id="GO:0004386">
    <property type="term" value="F:helicase activity"/>
    <property type="evidence" value="ECO:0007669"/>
    <property type="project" value="UniProtKB-UniRule"/>
</dbReference>
<dbReference type="EMBL" id="JAACJP010000024">
    <property type="protein sequence ID" value="KAF5377280.1"/>
    <property type="molecule type" value="Genomic_DNA"/>
</dbReference>
<proteinExistence type="predicted"/>
<keyword evidence="1 5" id="KW-0547">Nucleotide-binding</keyword>
<dbReference type="GO" id="GO:0016787">
    <property type="term" value="F:hydrolase activity"/>
    <property type="evidence" value="ECO:0007669"/>
    <property type="project" value="UniProtKB-UniRule"/>
</dbReference>
<accession>A0A8H5H6G7</accession>
<dbReference type="OrthoDB" id="3156807at2759"/>
<dbReference type="PANTHER" id="PTHR21529:SF4">
    <property type="entry name" value="TPR AND ANKYRIN REPEAT-CONTAINING PROTEIN 1"/>
    <property type="match status" value="1"/>
</dbReference>
<feature type="domain" description="UvrD-like helicase ATP-binding" evidence="6">
    <location>
        <begin position="491"/>
        <end position="856"/>
    </location>
</feature>
<feature type="binding site" evidence="5">
    <location>
        <begin position="512"/>
        <end position="519"/>
    </location>
    <ligand>
        <name>ATP</name>
        <dbReference type="ChEBI" id="CHEBI:30616"/>
    </ligand>
</feature>
<name>A0A8H5H6G7_9AGAR</name>
<evidence type="ECO:0000313" key="7">
    <source>
        <dbReference type="EMBL" id="KAF5377280.1"/>
    </source>
</evidence>
<dbReference type="InterPro" id="IPR027417">
    <property type="entry name" value="P-loop_NTPase"/>
</dbReference>
<keyword evidence="4 5" id="KW-0067">ATP-binding</keyword>
<evidence type="ECO:0000256" key="3">
    <source>
        <dbReference type="ARBA" id="ARBA00022806"/>
    </source>
</evidence>
<keyword evidence="2 5" id="KW-0378">Hydrolase</keyword>
<keyword evidence="8" id="KW-1185">Reference proteome</keyword>
<dbReference type="Pfam" id="PF13361">
    <property type="entry name" value="UvrD_C"/>
    <property type="match status" value="1"/>
</dbReference>
<dbReference type="Gene3D" id="3.40.50.300">
    <property type="entry name" value="P-loop containing nucleotide triphosphate hydrolases"/>
    <property type="match status" value="2"/>
</dbReference>